<dbReference type="InterPro" id="IPR020588">
    <property type="entry name" value="RecA_ATP-bd"/>
</dbReference>
<keyword evidence="6" id="KW-0539">Nucleus</keyword>
<dbReference type="PANTHER" id="PTHR46239:SF1">
    <property type="entry name" value="DNA REPAIR PROTEIN RAD51 HOMOLOG 3"/>
    <property type="match status" value="1"/>
</dbReference>
<keyword evidence="4" id="KW-0067">ATP-binding</keyword>
<evidence type="ECO:0000256" key="4">
    <source>
        <dbReference type="ARBA" id="ARBA00022840"/>
    </source>
</evidence>
<sequence length="246" mass="27107">MQLVCDVRIPHVFGGLEGEAVYIDTQGGVVIERLVSMATATIQHCQQIAAGETDQYVVAALSEMSVDRLLSGIHILSCTTHIQLLAIISQLPHFLHAHRKVQLVVVDSISFHFRSSFEDLSLRTRVLTNLAQSLQSCARKFNIAVVVTNQMTTRVSEDGARVVPCLGESWAHACTTRLLLQGSGYAFLLKSPTNKQTLAHFQITESGIRDVASDSNNVLERDVDSTCIGKMEDMNMENPTKRQKVS</sequence>
<proteinExistence type="predicted"/>
<dbReference type="CDD" id="cd19492">
    <property type="entry name" value="Rad51C"/>
    <property type="match status" value="1"/>
</dbReference>
<feature type="domain" description="RecA family profile 1" evidence="8">
    <location>
        <begin position="1"/>
        <end position="151"/>
    </location>
</feature>
<keyword evidence="3" id="KW-0227">DNA damage</keyword>
<evidence type="ECO:0000313" key="9">
    <source>
        <dbReference type="EMBL" id="WAR03942.1"/>
    </source>
</evidence>
<reference evidence="9" key="1">
    <citation type="submission" date="2022-11" db="EMBL/GenBank/DDBJ databases">
        <title>Centuries of genome instability and evolution in soft-shell clam transmissible cancer (bioRxiv).</title>
        <authorList>
            <person name="Hart S.F.M."/>
            <person name="Yonemitsu M.A."/>
            <person name="Giersch R.M."/>
            <person name="Beal B.F."/>
            <person name="Arriagada G."/>
            <person name="Davis B.W."/>
            <person name="Ostrander E.A."/>
            <person name="Goff S.P."/>
            <person name="Metzger M.J."/>
        </authorList>
    </citation>
    <scope>NUCLEOTIDE SEQUENCE</scope>
    <source>
        <strain evidence="9">MELC-2E11</strain>
        <tissue evidence="9">Siphon/mantle</tissue>
    </source>
</reference>
<evidence type="ECO:0000259" key="8">
    <source>
        <dbReference type="PROSITE" id="PS50162"/>
    </source>
</evidence>
<dbReference type="Pfam" id="PF08423">
    <property type="entry name" value="Rad51"/>
    <property type="match status" value="1"/>
</dbReference>
<evidence type="ECO:0000256" key="3">
    <source>
        <dbReference type="ARBA" id="ARBA00022763"/>
    </source>
</evidence>
<protein>
    <recommendedName>
        <fullName evidence="7">DNA repair protein RAD51 homolog 3</fullName>
    </recommendedName>
</protein>
<dbReference type="InterPro" id="IPR027417">
    <property type="entry name" value="P-loop_NTPase"/>
</dbReference>
<dbReference type="Proteomes" id="UP001164746">
    <property type="component" value="Chromosome 4"/>
</dbReference>
<evidence type="ECO:0000256" key="5">
    <source>
        <dbReference type="ARBA" id="ARBA00023204"/>
    </source>
</evidence>
<dbReference type="SUPFAM" id="SSF52540">
    <property type="entry name" value="P-loop containing nucleoside triphosphate hydrolases"/>
    <property type="match status" value="1"/>
</dbReference>
<keyword evidence="2" id="KW-0547">Nucleotide-binding</keyword>
<keyword evidence="5" id="KW-0234">DNA repair</keyword>
<comment type="subcellular location">
    <subcellularLocation>
        <location evidence="1">Nucleus</location>
    </subcellularLocation>
</comment>
<evidence type="ECO:0000256" key="7">
    <source>
        <dbReference type="ARBA" id="ARBA00040674"/>
    </source>
</evidence>
<dbReference type="Gene3D" id="3.40.50.300">
    <property type="entry name" value="P-loop containing nucleotide triphosphate hydrolases"/>
    <property type="match status" value="1"/>
</dbReference>
<name>A0ABY7E572_MYAAR</name>
<dbReference type="InterPro" id="IPR013632">
    <property type="entry name" value="Rad51_C"/>
</dbReference>
<dbReference type="PROSITE" id="PS50162">
    <property type="entry name" value="RECA_2"/>
    <property type="match status" value="1"/>
</dbReference>
<evidence type="ECO:0000256" key="2">
    <source>
        <dbReference type="ARBA" id="ARBA00022741"/>
    </source>
</evidence>
<accession>A0ABY7E572</accession>
<dbReference type="PANTHER" id="PTHR46239">
    <property type="entry name" value="DNA REPAIR PROTEIN RAD51 HOMOLOG 3 RAD51C"/>
    <property type="match status" value="1"/>
</dbReference>
<evidence type="ECO:0000256" key="1">
    <source>
        <dbReference type="ARBA" id="ARBA00004123"/>
    </source>
</evidence>
<evidence type="ECO:0000313" key="10">
    <source>
        <dbReference type="Proteomes" id="UP001164746"/>
    </source>
</evidence>
<organism evidence="9 10">
    <name type="scientific">Mya arenaria</name>
    <name type="common">Soft-shell clam</name>
    <dbReference type="NCBI Taxonomy" id="6604"/>
    <lineage>
        <taxon>Eukaryota</taxon>
        <taxon>Metazoa</taxon>
        <taxon>Spiralia</taxon>
        <taxon>Lophotrochozoa</taxon>
        <taxon>Mollusca</taxon>
        <taxon>Bivalvia</taxon>
        <taxon>Autobranchia</taxon>
        <taxon>Heteroconchia</taxon>
        <taxon>Euheterodonta</taxon>
        <taxon>Imparidentia</taxon>
        <taxon>Neoheterodontei</taxon>
        <taxon>Myida</taxon>
        <taxon>Myoidea</taxon>
        <taxon>Myidae</taxon>
        <taxon>Mya</taxon>
    </lineage>
</organism>
<dbReference type="EMBL" id="CP111015">
    <property type="protein sequence ID" value="WAR03942.1"/>
    <property type="molecule type" value="Genomic_DNA"/>
</dbReference>
<keyword evidence="10" id="KW-1185">Reference proteome</keyword>
<evidence type="ECO:0000256" key="6">
    <source>
        <dbReference type="ARBA" id="ARBA00023242"/>
    </source>
</evidence>
<gene>
    <name evidence="9" type="ORF">MAR_010500</name>
</gene>
<dbReference type="InterPro" id="IPR052093">
    <property type="entry name" value="HR_Repair_Mediator"/>
</dbReference>